<evidence type="ECO:0000313" key="1">
    <source>
        <dbReference type="EMBL" id="MDM1074144.1"/>
    </source>
</evidence>
<dbReference type="AlphaFoldDB" id="A0AAJ1QHH0"/>
<dbReference type="RefSeq" id="WP_159156189.1">
    <property type="nucleotide sequence ID" value="NZ_CP013210.1"/>
</dbReference>
<reference evidence="1" key="2">
    <citation type="journal article" date="2022" name="Sci. Total Environ.">
        <title>Prevalence, transmission, and molecular epidemiology of tet(X)-positive bacteria among humans, animals, and environmental niches in China: An epidemiological, and genomic-based study.</title>
        <authorList>
            <person name="Dong N."/>
            <person name="Zeng Y."/>
            <person name="Cai C."/>
            <person name="Sun C."/>
            <person name="Lu J."/>
            <person name="Liu C."/>
            <person name="Zhou H."/>
            <person name="Sun Q."/>
            <person name="Shu L."/>
            <person name="Wang H."/>
            <person name="Wang Y."/>
            <person name="Wang S."/>
            <person name="Wu C."/>
            <person name="Chan E.W."/>
            <person name="Chen G."/>
            <person name="Shen Z."/>
            <person name="Chen S."/>
            <person name="Zhang R."/>
        </authorList>
    </citation>
    <scope>NUCLEOTIDE SEQUENCE</scope>
    <source>
        <strain evidence="1">R655-4</strain>
    </source>
</reference>
<evidence type="ECO:0000313" key="2">
    <source>
        <dbReference type="Proteomes" id="UP001170959"/>
    </source>
</evidence>
<gene>
    <name evidence="1" type="ORF">HX001_16795</name>
</gene>
<dbReference type="EMBL" id="JACAGJ010000012">
    <property type="protein sequence ID" value="MDM1074144.1"/>
    <property type="molecule type" value="Genomic_DNA"/>
</dbReference>
<reference evidence="1" key="1">
    <citation type="submission" date="2020-06" db="EMBL/GenBank/DDBJ databases">
        <authorList>
            <person name="Dong N."/>
        </authorList>
    </citation>
    <scope>NUCLEOTIDE SEQUENCE</scope>
    <source>
        <strain evidence="1">R655-4</strain>
    </source>
</reference>
<name>A0AAJ1QHH0_9FLAO</name>
<accession>A0AAJ1QHH0</accession>
<sequence>MAGSGIKGLNINSEAFSDALTVASGGITGGISSTIAGGDFWQGMRHGLITTGLNHTLHKFTKPLYDNNGDDELEKYGPKKPTFKEGTPQWQKDFENWNYKVELDNWNYKSYNEKLLIVRQKQAIQALNDTFREPIDYILI</sequence>
<comment type="caution">
    <text evidence="1">The sequence shown here is derived from an EMBL/GenBank/DDBJ whole genome shotgun (WGS) entry which is preliminary data.</text>
</comment>
<organism evidence="1 2">
    <name type="scientific">Empedobacter brevis</name>
    <dbReference type="NCBI Taxonomy" id="247"/>
    <lineage>
        <taxon>Bacteria</taxon>
        <taxon>Pseudomonadati</taxon>
        <taxon>Bacteroidota</taxon>
        <taxon>Flavobacteriia</taxon>
        <taxon>Flavobacteriales</taxon>
        <taxon>Weeksellaceae</taxon>
        <taxon>Empedobacter</taxon>
    </lineage>
</organism>
<proteinExistence type="predicted"/>
<protein>
    <submittedName>
        <fullName evidence="1">Uncharacterized protein</fullName>
    </submittedName>
</protein>
<dbReference type="Proteomes" id="UP001170959">
    <property type="component" value="Unassembled WGS sequence"/>
</dbReference>